<comment type="caution">
    <text evidence="2">The sequence shown here is derived from an EMBL/GenBank/DDBJ whole genome shotgun (WGS) entry which is preliminary data.</text>
</comment>
<keyword evidence="1" id="KW-0175">Coiled coil</keyword>
<gene>
    <name evidence="2" type="ORF">CEUSTIGMA_g2955.t1</name>
</gene>
<keyword evidence="3" id="KW-1185">Reference proteome</keyword>
<evidence type="ECO:0000313" key="2">
    <source>
        <dbReference type="EMBL" id="GAX75512.1"/>
    </source>
</evidence>
<evidence type="ECO:0000256" key="1">
    <source>
        <dbReference type="SAM" id="Coils"/>
    </source>
</evidence>
<dbReference type="AlphaFoldDB" id="A0A250WY35"/>
<dbReference type="Proteomes" id="UP000232323">
    <property type="component" value="Unassembled WGS sequence"/>
</dbReference>
<organism evidence="2 3">
    <name type="scientific">Chlamydomonas eustigma</name>
    <dbReference type="NCBI Taxonomy" id="1157962"/>
    <lineage>
        <taxon>Eukaryota</taxon>
        <taxon>Viridiplantae</taxon>
        <taxon>Chlorophyta</taxon>
        <taxon>core chlorophytes</taxon>
        <taxon>Chlorophyceae</taxon>
        <taxon>CS clade</taxon>
        <taxon>Chlamydomonadales</taxon>
        <taxon>Chlamydomonadaceae</taxon>
        <taxon>Chlamydomonas</taxon>
    </lineage>
</organism>
<sequence>MQVPNTDDVLRRLDIAVEIIQREAPDSKSWHGAVLEFAECSTQLQASLRKNCEVGATTSNLNARKTSLIKEITSLQSEIKSKEQLLDTASQQVRKWRTVCDKLTEQHEKSMFSGIG</sequence>
<dbReference type="EMBL" id="BEGY01000012">
    <property type="protein sequence ID" value="GAX75512.1"/>
    <property type="molecule type" value="Genomic_DNA"/>
</dbReference>
<protein>
    <submittedName>
        <fullName evidence="2">Uncharacterized protein</fullName>
    </submittedName>
</protein>
<reference evidence="2 3" key="1">
    <citation type="submission" date="2017-08" db="EMBL/GenBank/DDBJ databases">
        <title>Acidophilic green algal genome provides insights into adaptation to an acidic environment.</title>
        <authorList>
            <person name="Hirooka S."/>
            <person name="Hirose Y."/>
            <person name="Kanesaki Y."/>
            <person name="Higuchi S."/>
            <person name="Fujiwara T."/>
            <person name="Onuma R."/>
            <person name="Era A."/>
            <person name="Ohbayashi R."/>
            <person name="Uzuka A."/>
            <person name="Nozaki H."/>
            <person name="Yoshikawa H."/>
            <person name="Miyagishima S.Y."/>
        </authorList>
    </citation>
    <scope>NUCLEOTIDE SEQUENCE [LARGE SCALE GENOMIC DNA]</scope>
    <source>
        <strain evidence="2 3">NIES-2499</strain>
    </source>
</reference>
<accession>A0A250WY35</accession>
<name>A0A250WY35_9CHLO</name>
<feature type="coiled-coil region" evidence="1">
    <location>
        <begin position="65"/>
        <end position="106"/>
    </location>
</feature>
<evidence type="ECO:0000313" key="3">
    <source>
        <dbReference type="Proteomes" id="UP000232323"/>
    </source>
</evidence>
<proteinExistence type="predicted"/>